<gene>
    <name evidence="2" type="ORF">GCM10009096_32750</name>
</gene>
<name>A0ABN1AZR6_9SPHN</name>
<dbReference type="EMBL" id="BAAAEM010000003">
    <property type="protein sequence ID" value="GAA0487326.1"/>
    <property type="molecule type" value="Genomic_DNA"/>
</dbReference>
<evidence type="ECO:0000313" key="3">
    <source>
        <dbReference type="Proteomes" id="UP001500713"/>
    </source>
</evidence>
<accession>A0ABN1AZR6</accession>
<comment type="caution">
    <text evidence="2">The sequence shown here is derived from an EMBL/GenBank/DDBJ whole genome shotgun (WGS) entry which is preliminary data.</text>
</comment>
<sequence>MELVVNNDDQMKTGNMAAPARPRRANAADFDTAELRAGPTLGQGIYLVVAGPTPRPGANVKLLPILGGPQPEYRQIELAWEARAANDHDVSIDRDGSCGAERYEKSMPLSGLSGTKGIELVGANGTKKFNLTGH</sequence>
<keyword evidence="3" id="KW-1185">Reference proteome</keyword>
<evidence type="ECO:0000256" key="1">
    <source>
        <dbReference type="SAM" id="MobiDB-lite"/>
    </source>
</evidence>
<reference evidence="2 3" key="1">
    <citation type="journal article" date="2019" name="Int. J. Syst. Evol. Microbiol.">
        <title>The Global Catalogue of Microorganisms (GCM) 10K type strain sequencing project: providing services to taxonomists for standard genome sequencing and annotation.</title>
        <authorList>
            <consortium name="The Broad Institute Genomics Platform"/>
            <consortium name="The Broad Institute Genome Sequencing Center for Infectious Disease"/>
            <person name="Wu L."/>
            <person name="Ma J."/>
        </authorList>
    </citation>
    <scope>NUCLEOTIDE SEQUENCE [LARGE SCALE GENOMIC DNA]</scope>
    <source>
        <strain evidence="2 3">JCM 14162</strain>
    </source>
</reference>
<proteinExistence type="predicted"/>
<organism evidence="2 3">
    <name type="scientific">Parasphingorhabdus litoris</name>
    <dbReference type="NCBI Taxonomy" id="394733"/>
    <lineage>
        <taxon>Bacteria</taxon>
        <taxon>Pseudomonadati</taxon>
        <taxon>Pseudomonadota</taxon>
        <taxon>Alphaproteobacteria</taxon>
        <taxon>Sphingomonadales</taxon>
        <taxon>Sphingomonadaceae</taxon>
        <taxon>Parasphingorhabdus</taxon>
    </lineage>
</organism>
<protein>
    <submittedName>
        <fullName evidence="2">Uncharacterized protein</fullName>
    </submittedName>
</protein>
<evidence type="ECO:0000313" key="2">
    <source>
        <dbReference type="EMBL" id="GAA0487326.1"/>
    </source>
</evidence>
<dbReference type="Proteomes" id="UP001500713">
    <property type="component" value="Unassembled WGS sequence"/>
</dbReference>
<feature type="region of interest" description="Disordered" evidence="1">
    <location>
        <begin position="1"/>
        <end position="24"/>
    </location>
</feature>